<keyword evidence="1" id="KW-0732">Signal</keyword>
<dbReference type="Proteomes" id="UP000187609">
    <property type="component" value="Unassembled WGS sequence"/>
</dbReference>
<keyword evidence="3" id="KW-1185">Reference proteome</keyword>
<feature type="signal peptide" evidence="1">
    <location>
        <begin position="1"/>
        <end position="28"/>
    </location>
</feature>
<accession>A0A314LD19</accession>
<dbReference type="AlphaFoldDB" id="A0A314LD19"/>
<evidence type="ECO:0000256" key="1">
    <source>
        <dbReference type="SAM" id="SignalP"/>
    </source>
</evidence>
<dbReference type="PANTHER" id="PTHR34775:SF4">
    <property type="entry name" value="TRANSMEMBRANE PROTEIN"/>
    <property type="match status" value="1"/>
</dbReference>
<protein>
    <submittedName>
        <fullName evidence="2">Uncharacterized protein</fullName>
    </submittedName>
</protein>
<evidence type="ECO:0000313" key="3">
    <source>
        <dbReference type="Proteomes" id="UP000187609"/>
    </source>
</evidence>
<reference evidence="2" key="1">
    <citation type="submission" date="2016-11" db="EMBL/GenBank/DDBJ databases">
        <title>The genome of Nicotiana attenuata.</title>
        <authorList>
            <person name="Xu S."/>
            <person name="Brockmoeller T."/>
            <person name="Gaquerel E."/>
            <person name="Navarro A."/>
            <person name="Kuhl H."/>
            <person name="Gase K."/>
            <person name="Ling Z."/>
            <person name="Zhou W."/>
            <person name="Kreitzer C."/>
            <person name="Stanke M."/>
            <person name="Tang H."/>
            <person name="Lyons E."/>
            <person name="Pandey P."/>
            <person name="Pandey S.P."/>
            <person name="Timmermann B."/>
            <person name="Baldwin I.T."/>
        </authorList>
    </citation>
    <scope>NUCLEOTIDE SEQUENCE [LARGE SCALE GENOMIC DNA]</scope>
    <source>
        <strain evidence="2">UT</strain>
    </source>
</reference>
<gene>
    <name evidence="2" type="ORF">A4A49_23554</name>
</gene>
<proteinExistence type="predicted"/>
<feature type="chain" id="PRO_5016365749" evidence="1">
    <location>
        <begin position="29"/>
        <end position="162"/>
    </location>
</feature>
<evidence type="ECO:0000313" key="2">
    <source>
        <dbReference type="EMBL" id="OIT39630.1"/>
    </source>
</evidence>
<sequence length="162" mass="17851">MRTKLRSSTISKFFSLLLVILMIAFVVSITDSPLAEVNEASSENDLEQGQYDLETEQVSLVLLAEGNEYSDSSGRDLDQGRLIASYLQLELAETTISFDSVLESVNHINTESLSFVKDDSAFEDAQPLETLQRSPINRNGVSLHTRGFLASMQLEGNKSSSP</sequence>
<organism evidence="2 3">
    <name type="scientific">Nicotiana attenuata</name>
    <name type="common">Coyote tobacco</name>
    <dbReference type="NCBI Taxonomy" id="49451"/>
    <lineage>
        <taxon>Eukaryota</taxon>
        <taxon>Viridiplantae</taxon>
        <taxon>Streptophyta</taxon>
        <taxon>Embryophyta</taxon>
        <taxon>Tracheophyta</taxon>
        <taxon>Spermatophyta</taxon>
        <taxon>Magnoliopsida</taxon>
        <taxon>eudicotyledons</taxon>
        <taxon>Gunneridae</taxon>
        <taxon>Pentapetalae</taxon>
        <taxon>asterids</taxon>
        <taxon>lamiids</taxon>
        <taxon>Solanales</taxon>
        <taxon>Solanaceae</taxon>
        <taxon>Nicotianoideae</taxon>
        <taxon>Nicotianeae</taxon>
        <taxon>Nicotiana</taxon>
    </lineage>
</organism>
<dbReference type="STRING" id="49451.A0A314LD19"/>
<dbReference type="PANTHER" id="PTHR34775">
    <property type="entry name" value="TRANSMEMBRANE PROTEIN"/>
    <property type="match status" value="1"/>
</dbReference>
<dbReference type="EMBL" id="MJEQ01000090">
    <property type="protein sequence ID" value="OIT39630.1"/>
    <property type="molecule type" value="Genomic_DNA"/>
</dbReference>
<name>A0A314LD19_NICAT</name>
<comment type="caution">
    <text evidence="2">The sequence shown here is derived from an EMBL/GenBank/DDBJ whole genome shotgun (WGS) entry which is preliminary data.</text>
</comment>
<dbReference type="Gramene" id="OIT39630">
    <property type="protein sequence ID" value="OIT39630"/>
    <property type="gene ID" value="A4A49_23554"/>
</dbReference>